<comment type="caution">
    <text evidence="1">The sequence shown here is derived from an EMBL/GenBank/DDBJ whole genome shotgun (WGS) entry which is preliminary data.</text>
</comment>
<evidence type="ECO:0008006" key="3">
    <source>
        <dbReference type="Google" id="ProtNLM"/>
    </source>
</evidence>
<organism evidence="1 2">
    <name type="scientific">Favolaschia claudopus</name>
    <dbReference type="NCBI Taxonomy" id="2862362"/>
    <lineage>
        <taxon>Eukaryota</taxon>
        <taxon>Fungi</taxon>
        <taxon>Dikarya</taxon>
        <taxon>Basidiomycota</taxon>
        <taxon>Agaricomycotina</taxon>
        <taxon>Agaricomycetes</taxon>
        <taxon>Agaricomycetidae</taxon>
        <taxon>Agaricales</taxon>
        <taxon>Marasmiineae</taxon>
        <taxon>Mycenaceae</taxon>
        <taxon>Favolaschia</taxon>
    </lineage>
</organism>
<dbReference type="Proteomes" id="UP001362999">
    <property type="component" value="Unassembled WGS sequence"/>
</dbReference>
<name>A0AAW0BBY6_9AGAR</name>
<accession>A0AAW0BBY6</accession>
<evidence type="ECO:0000313" key="2">
    <source>
        <dbReference type="Proteomes" id="UP001362999"/>
    </source>
</evidence>
<gene>
    <name evidence="1" type="ORF">R3P38DRAFT_2779212</name>
</gene>
<keyword evidence="2" id="KW-1185">Reference proteome</keyword>
<reference evidence="1 2" key="1">
    <citation type="journal article" date="2024" name="J Genomics">
        <title>Draft genome sequencing and assembly of Favolaschia claudopus CIRM-BRFM 2984 isolated from oak limbs.</title>
        <authorList>
            <person name="Navarro D."/>
            <person name="Drula E."/>
            <person name="Chaduli D."/>
            <person name="Cazenave R."/>
            <person name="Ahrendt S."/>
            <person name="Wang J."/>
            <person name="Lipzen A."/>
            <person name="Daum C."/>
            <person name="Barry K."/>
            <person name="Grigoriev I.V."/>
            <person name="Favel A."/>
            <person name="Rosso M.N."/>
            <person name="Martin F."/>
        </authorList>
    </citation>
    <scope>NUCLEOTIDE SEQUENCE [LARGE SCALE GENOMIC DNA]</scope>
    <source>
        <strain evidence="1 2">CIRM-BRFM 2984</strain>
    </source>
</reference>
<dbReference type="EMBL" id="JAWWNJ010000035">
    <property type="protein sequence ID" value="KAK7023739.1"/>
    <property type="molecule type" value="Genomic_DNA"/>
</dbReference>
<sequence>MPAPSKFTATAVSNVPFKLLDKISEEYLHSVLPGLQQIDVKHTLIHTCGTWRAVIFDQGKAHKGHLSFPSVSFANFLAKFWTTLFLMQEALRVHQLLDVTVDTGDVDLTWTTTAAEKHPWVVETLIALGDAAEWFRNLSVMTSGQPSLALILRVVRVEQAMNLEHIRVALNRERFLHLSAPLVAVPSLHLTSFTIDTVIFVWEDTVFIFNVKFLSAERGIKIGVVRLGGPRFVRRIAAIDASMEVCSKNIFHQTWWDIRKERGTIFVDCKGQIFMYRSYRADWLMERCEKVQIAIDVLVGDGRTAQRQEECRDLDYSP</sequence>
<evidence type="ECO:0000313" key="1">
    <source>
        <dbReference type="EMBL" id="KAK7023739.1"/>
    </source>
</evidence>
<dbReference type="AlphaFoldDB" id="A0AAW0BBY6"/>
<protein>
    <recommendedName>
        <fullName evidence="3">F-box protein</fullName>
    </recommendedName>
</protein>
<proteinExistence type="predicted"/>